<accession>A0A417XYM0</accession>
<name>A0A417XYM0_9ACTN</name>
<dbReference type="AlphaFoldDB" id="A0A417XYM0"/>
<evidence type="ECO:0000313" key="1">
    <source>
        <dbReference type="EMBL" id="RHW25459.1"/>
    </source>
</evidence>
<comment type="caution">
    <text evidence="1">The sequence shown here is derived from an EMBL/GenBank/DDBJ whole genome shotgun (WGS) entry which is preliminary data.</text>
</comment>
<keyword evidence="2" id="KW-1185">Reference proteome</keyword>
<protein>
    <submittedName>
        <fullName evidence="1">Uncharacterized protein</fullName>
    </submittedName>
</protein>
<proteinExistence type="predicted"/>
<evidence type="ECO:0000313" key="2">
    <source>
        <dbReference type="Proteomes" id="UP000283644"/>
    </source>
</evidence>
<dbReference type="EMBL" id="QXGH01000024">
    <property type="protein sequence ID" value="RHW25459.1"/>
    <property type="molecule type" value="Genomic_DNA"/>
</dbReference>
<dbReference type="RefSeq" id="WP_118926974.1">
    <property type="nucleotide sequence ID" value="NZ_QXGH01000024.1"/>
</dbReference>
<sequence>MSPADLAEHKRALGELLPAGGSVDVRVLEGVVVDPNAPFSIKVELAWLAGPIVVRAATAEAAGELMRQAMAEARGNAERVSFTWPPRGPLE</sequence>
<organism evidence="1 2">
    <name type="scientific">Nocardioides immobilis</name>
    <dbReference type="NCBI Taxonomy" id="2049295"/>
    <lineage>
        <taxon>Bacteria</taxon>
        <taxon>Bacillati</taxon>
        <taxon>Actinomycetota</taxon>
        <taxon>Actinomycetes</taxon>
        <taxon>Propionibacteriales</taxon>
        <taxon>Nocardioidaceae</taxon>
        <taxon>Nocardioides</taxon>
    </lineage>
</organism>
<gene>
    <name evidence="1" type="ORF">D0Z08_19730</name>
</gene>
<dbReference type="Proteomes" id="UP000283644">
    <property type="component" value="Unassembled WGS sequence"/>
</dbReference>
<reference evidence="1 2" key="1">
    <citation type="submission" date="2018-09" db="EMBL/GenBank/DDBJ databases">
        <title>Genome sequencing of Nocardioides immobilis CCTCC AB 2017083 for comparison to Nocardioides silvaticus.</title>
        <authorList>
            <person name="Li C."/>
            <person name="Wang G."/>
        </authorList>
    </citation>
    <scope>NUCLEOTIDE SEQUENCE [LARGE SCALE GENOMIC DNA]</scope>
    <source>
        <strain evidence="1 2">CCTCC AB 2017083</strain>
    </source>
</reference>